<sequence length="791" mass="89780">MIKIRCRSTSPQSRLISSSTILRNDRHTIDHPNKLCPKSAPPRTKLDYLKLFTRNKIKIPPLLQPRWFFATDIPKIKPKWMSLEAFNGTGHNSKISEVSSTTSKPKKYAAFSQQDSKRLEDTYQKYLKRIPDNNNVCFRDLPVQEDELFSVNLEKLELAPVYWDGPIYEVKRGTWFIKNGADSVPCDADLAEQLEAGYLEKQPYDSDKYEKLKRKASGTVWKLKDNYKDKDVVFNDDGKTAWILSNDFYGRLTSTLMMRISTGLVVGATKVTRGYIEKGSEDDEESKIDHMISEYKKAQQRLKQEGIEVIEENGDDSLKSILQKEIKNFGKDQDRALTIKKENTILKNEMENDYGLTEDSNLENSSIFNTSVAEKDKDVDHLLLCIHGIGQRAGKRVESINFVHDVNIFRQQIKKVFLNQENEDLHEIIEPKTIGTQDCKIQVLPVLWRQNVKFGINCDEPGMPGRTVTLEDITIRTIRSIRNLGGDLILDVLLYYQPHYQKQIIESTVSECNRVYRKFLERNPNFKGKVSFIGHSLGSVIGFDILCNEGQSSKLGPSASHRLLEFDVDSFFQVGSPVGLFQLLKGNRVGPRDLNSNVIDATMTNSVASPLLRQLYNIYHPCDPIAYRLEPLISRASIDIPPKLVPYTKPGLTTQIHELSTLGHRFASGAASVWESISGVFGNSNNPERSPLDKIVVDVVEEVVDQQGRPREPVRPDMDVLMAQAVEELKQLNPTGRVDYALQEGMLDISVIAAIASHISYFEDQDVANFVLRALYLDNNTTKTHGFNAKR</sequence>
<dbReference type="Proteomes" id="UP000095009">
    <property type="component" value="Unassembled WGS sequence"/>
</dbReference>
<dbReference type="PANTHER" id="PTHR23509">
    <property type="entry name" value="PA-PL1 PHOSPHOLIPASE FAMILY"/>
    <property type="match status" value="1"/>
</dbReference>
<evidence type="ECO:0000313" key="2">
    <source>
        <dbReference type="EMBL" id="ODQ67879.1"/>
    </source>
</evidence>
<accession>A0A1E3PR17</accession>
<dbReference type="InterPro" id="IPR004177">
    <property type="entry name" value="DDHD_dom"/>
</dbReference>
<dbReference type="InterPro" id="IPR029058">
    <property type="entry name" value="AB_hydrolase_fold"/>
</dbReference>
<dbReference type="SUPFAM" id="SSF53474">
    <property type="entry name" value="alpha/beta-Hydrolases"/>
    <property type="match status" value="1"/>
</dbReference>
<dbReference type="GO" id="GO:0005737">
    <property type="term" value="C:cytoplasm"/>
    <property type="evidence" value="ECO:0007669"/>
    <property type="project" value="TreeGrafter"/>
</dbReference>
<dbReference type="EMBL" id="KV454406">
    <property type="protein sequence ID" value="ODQ67879.1"/>
    <property type="molecule type" value="Genomic_DNA"/>
</dbReference>
<dbReference type="Pfam" id="PF02862">
    <property type="entry name" value="DDHD"/>
    <property type="match status" value="1"/>
</dbReference>
<dbReference type="InterPro" id="IPR058055">
    <property type="entry name" value="PA-PLA1"/>
</dbReference>
<dbReference type="GO" id="GO:0046872">
    <property type="term" value="F:metal ion binding"/>
    <property type="evidence" value="ECO:0007669"/>
    <property type="project" value="InterPro"/>
</dbReference>
<dbReference type="OrthoDB" id="69269at2759"/>
<dbReference type="InterPro" id="IPR057826">
    <property type="entry name" value="WWE_C20G8.02"/>
</dbReference>
<dbReference type="PANTHER" id="PTHR23509:SF10">
    <property type="entry name" value="LD21067P"/>
    <property type="match status" value="1"/>
</dbReference>
<feature type="domain" description="DDHD" evidence="1">
    <location>
        <begin position="564"/>
        <end position="777"/>
    </location>
</feature>
<protein>
    <submittedName>
        <fullName evidence="2">DDHD-domain-containing protein</fullName>
    </submittedName>
</protein>
<dbReference type="AlphaFoldDB" id="A0A1E3PR17"/>
<dbReference type="Pfam" id="PF23465">
    <property type="entry name" value="DUF7131"/>
    <property type="match status" value="1"/>
</dbReference>
<evidence type="ECO:0000313" key="3">
    <source>
        <dbReference type="Proteomes" id="UP000095009"/>
    </source>
</evidence>
<name>A0A1E3PR17_9ASCO</name>
<dbReference type="InterPro" id="IPR055555">
    <property type="entry name" value="PA-PLA1_DUF7131"/>
</dbReference>
<dbReference type="Pfam" id="PF23463">
    <property type="entry name" value="WWE_2"/>
    <property type="match status" value="1"/>
</dbReference>
<gene>
    <name evidence="2" type="ORF">NADFUDRAFT_54152</name>
</gene>
<organism evidence="2 3">
    <name type="scientific">Nadsonia fulvescens var. elongata DSM 6958</name>
    <dbReference type="NCBI Taxonomy" id="857566"/>
    <lineage>
        <taxon>Eukaryota</taxon>
        <taxon>Fungi</taxon>
        <taxon>Dikarya</taxon>
        <taxon>Ascomycota</taxon>
        <taxon>Saccharomycotina</taxon>
        <taxon>Dipodascomycetes</taxon>
        <taxon>Dipodascales</taxon>
        <taxon>Dipodascales incertae sedis</taxon>
        <taxon>Nadsonia</taxon>
    </lineage>
</organism>
<dbReference type="PROSITE" id="PS51043">
    <property type="entry name" value="DDHD"/>
    <property type="match status" value="1"/>
</dbReference>
<dbReference type="STRING" id="857566.A0A1E3PR17"/>
<proteinExistence type="predicted"/>
<dbReference type="SMART" id="SM01127">
    <property type="entry name" value="DDHD"/>
    <property type="match status" value="1"/>
</dbReference>
<dbReference type="GO" id="GO:0004620">
    <property type="term" value="F:phospholipase activity"/>
    <property type="evidence" value="ECO:0007669"/>
    <property type="project" value="TreeGrafter"/>
</dbReference>
<keyword evidence="3" id="KW-1185">Reference proteome</keyword>
<reference evidence="2 3" key="1">
    <citation type="journal article" date="2016" name="Proc. Natl. Acad. Sci. U.S.A.">
        <title>Comparative genomics of biotechnologically important yeasts.</title>
        <authorList>
            <person name="Riley R."/>
            <person name="Haridas S."/>
            <person name="Wolfe K.H."/>
            <person name="Lopes M.R."/>
            <person name="Hittinger C.T."/>
            <person name="Goeker M."/>
            <person name="Salamov A.A."/>
            <person name="Wisecaver J.H."/>
            <person name="Long T.M."/>
            <person name="Calvey C.H."/>
            <person name="Aerts A.L."/>
            <person name="Barry K.W."/>
            <person name="Choi C."/>
            <person name="Clum A."/>
            <person name="Coughlan A.Y."/>
            <person name="Deshpande S."/>
            <person name="Douglass A.P."/>
            <person name="Hanson S.J."/>
            <person name="Klenk H.-P."/>
            <person name="LaButti K.M."/>
            <person name="Lapidus A."/>
            <person name="Lindquist E.A."/>
            <person name="Lipzen A.M."/>
            <person name="Meier-Kolthoff J.P."/>
            <person name="Ohm R.A."/>
            <person name="Otillar R.P."/>
            <person name="Pangilinan J.L."/>
            <person name="Peng Y."/>
            <person name="Rokas A."/>
            <person name="Rosa C.A."/>
            <person name="Scheuner C."/>
            <person name="Sibirny A.A."/>
            <person name="Slot J.C."/>
            <person name="Stielow J.B."/>
            <person name="Sun H."/>
            <person name="Kurtzman C.P."/>
            <person name="Blackwell M."/>
            <person name="Grigoriev I.V."/>
            <person name="Jeffries T.W."/>
        </authorList>
    </citation>
    <scope>NUCLEOTIDE SEQUENCE [LARGE SCALE GENOMIC DNA]</scope>
    <source>
        <strain evidence="2 3">DSM 6958</strain>
    </source>
</reference>
<evidence type="ECO:0000259" key="1">
    <source>
        <dbReference type="PROSITE" id="PS51043"/>
    </source>
</evidence>